<dbReference type="AlphaFoldDB" id="A0A093W6M0"/>
<geneLocation type="plasmid" evidence="2">
    <name>pDB2</name>
</geneLocation>
<keyword evidence="1" id="KW-0812">Transmembrane</keyword>
<keyword evidence="2" id="KW-0614">Plasmid</keyword>
<proteinExistence type="predicted"/>
<dbReference type="InterPro" id="IPR020275">
    <property type="entry name" value="DUF5592"/>
</dbReference>
<dbReference type="PATRIC" id="fig|1491.408.peg.37"/>
<dbReference type="Pfam" id="PF17332">
    <property type="entry name" value="DUF5592"/>
    <property type="match status" value="1"/>
</dbReference>
<keyword evidence="1" id="KW-1133">Transmembrane helix</keyword>
<feature type="transmembrane region" description="Helical" evidence="1">
    <location>
        <begin position="20"/>
        <end position="39"/>
    </location>
</feature>
<sequence>MDQYTIPKEISSEMKFSKKFYLFDIVILISSLSIGWLFSSMVYTKIIFFYYIFIFFGTVFLLMRNKFNPKKRNFQTVYFALKRDRTVYTRI</sequence>
<reference evidence="2" key="1">
    <citation type="journal article" date="2014" name="Genome Biol. Evol.">
        <title>Three classes of plasmid (47-63 kb) carry the type B neurotoxin gene cluster of group II Clostridium botulinum.</title>
        <authorList>
            <person name="Carter A.T."/>
            <person name="Austin J.W."/>
            <person name="Weedmark K.A."/>
            <person name="Corbett C."/>
            <person name="Peck M.W."/>
        </authorList>
    </citation>
    <scope>NUCLEOTIDE SEQUENCE</scope>
    <source>
        <strain evidence="2">DB2</strain>
        <plasmid evidence="2">pDB2</plasmid>
    </source>
</reference>
<dbReference type="RefSeq" id="WP_035784574.1">
    <property type="nucleotide sequence ID" value="NZ_KJ776579.1"/>
</dbReference>
<protein>
    <recommendedName>
        <fullName evidence="3">PrgI family protein</fullName>
    </recommendedName>
</protein>
<keyword evidence="1" id="KW-0472">Membrane</keyword>
<evidence type="ECO:0000256" key="1">
    <source>
        <dbReference type="SAM" id="Phobius"/>
    </source>
</evidence>
<name>A0A093W6M0_CLOBO</name>
<evidence type="ECO:0000313" key="2">
    <source>
        <dbReference type="EMBL" id="AIW55019.1"/>
    </source>
</evidence>
<dbReference type="EMBL" id="KJ776585">
    <property type="protein sequence ID" value="AIW55019.1"/>
    <property type="molecule type" value="Genomic_DNA"/>
</dbReference>
<evidence type="ECO:0008006" key="3">
    <source>
        <dbReference type="Google" id="ProtNLM"/>
    </source>
</evidence>
<accession>A0A093W6M0</accession>
<organism evidence="2">
    <name type="scientific">Clostridium botulinum</name>
    <dbReference type="NCBI Taxonomy" id="1491"/>
    <lineage>
        <taxon>Bacteria</taxon>
        <taxon>Bacillati</taxon>
        <taxon>Bacillota</taxon>
        <taxon>Clostridia</taxon>
        <taxon>Eubacteriales</taxon>
        <taxon>Clostridiaceae</taxon>
        <taxon>Clostridium</taxon>
    </lineage>
</organism>
<feature type="transmembrane region" description="Helical" evidence="1">
    <location>
        <begin position="45"/>
        <end position="63"/>
    </location>
</feature>